<protein>
    <recommendedName>
        <fullName evidence="3">DUF4418 domain-containing protein</fullName>
    </recommendedName>
</protein>
<feature type="transmembrane region" description="Helical" evidence="1">
    <location>
        <begin position="98"/>
        <end position="119"/>
    </location>
</feature>
<evidence type="ECO:0000256" key="1">
    <source>
        <dbReference type="SAM" id="Phobius"/>
    </source>
</evidence>
<evidence type="ECO:0008006" key="3">
    <source>
        <dbReference type="Google" id="ProtNLM"/>
    </source>
</evidence>
<organism evidence="2">
    <name type="scientific">uncultured Eubacteriales bacterium</name>
    <dbReference type="NCBI Taxonomy" id="172733"/>
    <lineage>
        <taxon>Bacteria</taxon>
        <taxon>Bacillati</taxon>
        <taxon>Bacillota</taxon>
        <taxon>Clostridia</taxon>
        <taxon>Eubacteriales</taxon>
        <taxon>environmental samples</taxon>
    </lineage>
</organism>
<dbReference type="Pfam" id="PF14387">
    <property type="entry name" value="DUF4418"/>
    <property type="match status" value="1"/>
</dbReference>
<dbReference type="EMBL" id="FLUN01000001">
    <property type="protein sequence ID" value="SBV97394.1"/>
    <property type="molecule type" value="Genomic_DNA"/>
</dbReference>
<feature type="transmembrane region" description="Helical" evidence="1">
    <location>
        <begin position="139"/>
        <end position="157"/>
    </location>
</feature>
<feature type="transmembrane region" description="Helical" evidence="1">
    <location>
        <begin position="73"/>
        <end position="91"/>
    </location>
</feature>
<reference evidence="2" key="1">
    <citation type="submission" date="2016-04" db="EMBL/GenBank/DDBJ databases">
        <authorList>
            <person name="Evans L.H."/>
            <person name="Alamgir A."/>
            <person name="Owens N."/>
            <person name="Weber N.D."/>
            <person name="Virtaneva K."/>
            <person name="Barbian K."/>
            <person name="Babar A."/>
            <person name="Rosenke K."/>
        </authorList>
    </citation>
    <scope>NUCLEOTIDE SEQUENCE</scope>
    <source>
        <strain evidence="2">86</strain>
    </source>
</reference>
<dbReference type="AlphaFoldDB" id="A0A212JD71"/>
<keyword evidence="1" id="KW-0472">Membrane</keyword>
<evidence type="ECO:0000313" key="2">
    <source>
        <dbReference type="EMBL" id="SBV97394.1"/>
    </source>
</evidence>
<sequence>MCGEMPYAGLPFFYDLLAWQREGKIGTKNKNNIVGVALLVLGLLLSAGTARLFPVCGPTENGAWMKCHWSSQAIIGVGVVLVVLAAAYLLSPRRLIRAGISLAVLPIGLLAAAIPNGLIGLCGNAEMQCRATTQPAVTILSIAVAVLGAANAFWLLGAEYKGKASDQ</sequence>
<proteinExistence type="predicted"/>
<dbReference type="InterPro" id="IPR025531">
    <property type="entry name" value="DUF4418"/>
</dbReference>
<keyword evidence="1" id="KW-1133">Transmembrane helix</keyword>
<name>A0A212JD71_9FIRM</name>
<gene>
    <name evidence="2" type="ORF">KL86CLO1_10905</name>
</gene>
<keyword evidence="1" id="KW-0812">Transmembrane</keyword>
<feature type="transmembrane region" description="Helical" evidence="1">
    <location>
        <begin position="33"/>
        <end position="53"/>
    </location>
</feature>
<accession>A0A212JD71</accession>